<keyword evidence="7" id="KW-1185">Reference proteome</keyword>
<dbReference type="PROSITE" id="PS51077">
    <property type="entry name" value="HTH_ICLR"/>
    <property type="match status" value="1"/>
</dbReference>
<evidence type="ECO:0000259" key="5">
    <source>
        <dbReference type="PROSITE" id="PS51078"/>
    </source>
</evidence>
<keyword evidence="1" id="KW-0805">Transcription regulation</keyword>
<evidence type="ECO:0000256" key="2">
    <source>
        <dbReference type="ARBA" id="ARBA00023125"/>
    </source>
</evidence>
<dbReference type="EMBL" id="CP054840">
    <property type="protein sequence ID" value="QKV53640.1"/>
    <property type="molecule type" value="Genomic_DNA"/>
</dbReference>
<dbReference type="InterPro" id="IPR005471">
    <property type="entry name" value="Tscrpt_reg_IclR_N"/>
</dbReference>
<dbReference type="PANTHER" id="PTHR30136">
    <property type="entry name" value="HELIX-TURN-HELIX TRANSCRIPTIONAL REGULATOR, ICLR FAMILY"/>
    <property type="match status" value="1"/>
</dbReference>
<dbReference type="SMART" id="SM00346">
    <property type="entry name" value="HTH_ICLR"/>
    <property type="match status" value="1"/>
</dbReference>
<dbReference type="InterPro" id="IPR036390">
    <property type="entry name" value="WH_DNA-bd_sf"/>
</dbReference>
<dbReference type="GO" id="GO:0003700">
    <property type="term" value="F:DNA-binding transcription factor activity"/>
    <property type="evidence" value="ECO:0007669"/>
    <property type="project" value="TreeGrafter"/>
</dbReference>
<dbReference type="Gene3D" id="1.10.10.10">
    <property type="entry name" value="Winged helix-like DNA-binding domain superfamily/Winged helix DNA-binding domain"/>
    <property type="match status" value="1"/>
</dbReference>
<evidence type="ECO:0000256" key="1">
    <source>
        <dbReference type="ARBA" id="ARBA00023015"/>
    </source>
</evidence>
<protein>
    <submittedName>
        <fullName evidence="6">Helix-turn-helix domain-containing protein</fullName>
    </submittedName>
</protein>
<feature type="domain" description="IclR-ED" evidence="5">
    <location>
        <begin position="79"/>
        <end position="266"/>
    </location>
</feature>
<gene>
    <name evidence="6" type="ORF">HUK68_12465</name>
</gene>
<dbReference type="Proteomes" id="UP000509579">
    <property type="component" value="Chromosome"/>
</dbReference>
<dbReference type="PROSITE" id="PS51078">
    <property type="entry name" value="ICLR_ED"/>
    <property type="match status" value="1"/>
</dbReference>
<sequence>MSHPIDETNAAYKEIRSLKRGIELLRCLNQCPGGIGTTSTLSVMSRIPRPTVKRILETLRSCGLVRPTDRDGQYTLTFEVRSLSEGFIDDEWITQVAAPLLRAYVKALLWPCDLATMEVEFMVIRESTHRFSMLSQHHSMIGTRLPILLSAVGRAYLAACTDEQLDNILNMLGRRDDELGKMARNRREIDTMLAETRRCGYSINRGEWEDEPDFSAIGLAVKSAGQLIAAINMVYPNASVDTAAIEARYLPVLQELAQRIGHDSEPWFAQAADAPAGPGR</sequence>
<dbReference type="InterPro" id="IPR014757">
    <property type="entry name" value="Tscrpt_reg_IclR_C"/>
</dbReference>
<evidence type="ECO:0000256" key="3">
    <source>
        <dbReference type="ARBA" id="ARBA00023163"/>
    </source>
</evidence>
<dbReference type="Gene3D" id="3.30.450.40">
    <property type="match status" value="1"/>
</dbReference>
<keyword evidence="2" id="KW-0238">DNA-binding</keyword>
<dbReference type="GO" id="GO:0003677">
    <property type="term" value="F:DNA binding"/>
    <property type="evidence" value="ECO:0007669"/>
    <property type="project" value="UniProtKB-KW"/>
</dbReference>
<dbReference type="SUPFAM" id="SSF46785">
    <property type="entry name" value="Winged helix' DNA-binding domain"/>
    <property type="match status" value="1"/>
</dbReference>
<dbReference type="PANTHER" id="PTHR30136:SF23">
    <property type="entry name" value="DNA-BINDING TRANSCRIPTIONAL ACTIVATOR MHPR"/>
    <property type="match status" value="1"/>
</dbReference>
<accession>A0A6N1X766</accession>
<organism evidence="6 7">
    <name type="scientific">Comamonas antarctica</name>
    <dbReference type="NCBI Taxonomy" id="2743470"/>
    <lineage>
        <taxon>Bacteria</taxon>
        <taxon>Pseudomonadati</taxon>
        <taxon>Pseudomonadota</taxon>
        <taxon>Betaproteobacteria</taxon>
        <taxon>Burkholderiales</taxon>
        <taxon>Comamonadaceae</taxon>
        <taxon>Comamonas</taxon>
    </lineage>
</organism>
<dbReference type="InterPro" id="IPR050707">
    <property type="entry name" value="HTH_MetabolicPath_Reg"/>
</dbReference>
<name>A0A6N1X766_9BURK</name>
<dbReference type="SUPFAM" id="SSF55781">
    <property type="entry name" value="GAF domain-like"/>
    <property type="match status" value="1"/>
</dbReference>
<dbReference type="GO" id="GO:0045892">
    <property type="term" value="P:negative regulation of DNA-templated transcription"/>
    <property type="evidence" value="ECO:0007669"/>
    <property type="project" value="TreeGrafter"/>
</dbReference>
<evidence type="ECO:0000313" key="7">
    <source>
        <dbReference type="Proteomes" id="UP000509579"/>
    </source>
</evidence>
<dbReference type="RefSeq" id="WP_175504446.1">
    <property type="nucleotide sequence ID" value="NZ_CAURQT010000039.1"/>
</dbReference>
<evidence type="ECO:0000259" key="4">
    <source>
        <dbReference type="PROSITE" id="PS51077"/>
    </source>
</evidence>
<reference evidence="6 7" key="1">
    <citation type="submission" date="2020-06" db="EMBL/GenBank/DDBJ databases">
        <title>Acidovorax antarctica sp. nov., isolated from Corinth ice sheet soil, Antarctic Fields Peninsula.</title>
        <authorList>
            <person name="Xu Q."/>
            <person name="Peng F."/>
        </authorList>
    </citation>
    <scope>NUCLEOTIDE SEQUENCE [LARGE SCALE GENOMIC DNA]</scope>
    <source>
        <strain evidence="6 7">16-35-5</strain>
    </source>
</reference>
<evidence type="ECO:0000313" key="6">
    <source>
        <dbReference type="EMBL" id="QKV53640.1"/>
    </source>
</evidence>
<dbReference type="InterPro" id="IPR029016">
    <property type="entry name" value="GAF-like_dom_sf"/>
</dbReference>
<dbReference type="KEGG" id="aant:HUK68_12465"/>
<dbReference type="InterPro" id="IPR036388">
    <property type="entry name" value="WH-like_DNA-bd_sf"/>
</dbReference>
<keyword evidence="3" id="KW-0804">Transcription</keyword>
<proteinExistence type="predicted"/>
<feature type="domain" description="HTH iclR-type" evidence="4">
    <location>
        <begin position="15"/>
        <end position="78"/>
    </location>
</feature>
<dbReference type="Pfam" id="PF01614">
    <property type="entry name" value="IclR_C"/>
    <property type="match status" value="1"/>
</dbReference>
<dbReference type="AlphaFoldDB" id="A0A6N1X766"/>
<dbReference type="Pfam" id="PF09339">
    <property type="entry name" value="HTH_IclR"/>
    <property type="match status" value="1"/>
</dbReference>